<organism evidence="1 2">
    <name type="scientific">Arctium lappa</name>
    <name type="common">Greater burdock</name>
    <name type="synonym">Lappa major</name>
    <dbReference type="NCBI Taxonomy" id="4217"/>
    <lineage>
        <taxon>Eukaryota</taxon>
        <taxon>Viridiplantae</taxon>
        <taxon>Streptophyta</taxon>
        <taxon>Embryophyta</taxon>
        <taxon>Tracheophyta</taxon>
        <taxon>Spermatophyta</taxon>
        <taxon>Magnoliopsida</taxon>
        <taxon>eudicotyledons</taxon>
        <taxon>Gunneridae</taxon>
        <taxon>Pentapetalae</taxon>
        <taxon>asterids</taxon>
        <taxon>campanulids</taxon>
        <taxon>Asterales</taxon>
        <taxon>Asteraceae</taxon>
        <taxon>Carduoideae</taxon>
        <taxon>Cardueae</taxon>
        <taxon>Arctiinae</taxon>
        <taxon>Arctium</taxon>
    </lineage>
</organism>
<dbReference type="EMBL" id="CM042052">
    <property type="protein sequence ID" value="KAI3719961.1"/>
    <property type="molecule type" value="Genomic_DNA"/>
</dbReference>
<dbReference type="Proteomes" id="UP001055879">
    <property type="component" value="Linkage Group LG06"/>
</dbReference>
<protein>
    <submittedName>
        <fullName evidence="1">Uncharacterized protein</fullName>
    </submittedName>
</protein>
<evidence type="ECO:0000313" key="2">
    <source>
        <dbReference type="Proteomes" id="UP001055879"/>
    </source>
</evidence>
<keyword evidence="2" id="KW-1185">Reference proteome</keyword>
<name>A0ACB9BCJ5_ARCLA</name>
<reference evidence="1 2" key="2">
    <citation type="journal article" date="2022" name="Mol. Ecol. Resour.">
        <title>The genomes of chicory, endive, great burdock and yacon provide insights into Asteraceae paleo-polyploidization history and plant inulin production.</title>
        <authorList>
            <person name="Fan W."/>
            <person name="Wang S."/>
            <person name="Wang H."/>
            <person name="Wang A."/>
            <person name="Jiang F."/>
            <person name="Liu H."/>
            <person name="Zhao H."/>
            <person name="Xu D."/>
            <person name="Zhang Y."/>
        </authorList>
    </citation>
    <scope>NUCLEOTIDE SEQUENCE [LARGE SCALE GENOMIC DNA]</scope>
    <source>
        <strain evidence="2">cv. Niubang</strain>
    </source>
</reference>
<sequence length="133" mass="15503">METFSLLAVNNEITGRLKEFTTEEMKGSDTKLVIQKILHAHDLARNQNRLSMPMNQLETQEFLTADEKRYLENGGELTNNSEDLIKENTKVEVQVWSFRRDRQLCFALACMETETETMVDCNLLAIMRDAWRI</sequence>
<accession>A0ACB9BCJ5</accession>
<proteinExistence type="predicted"/>
<comment type="caution">
    <text evidence="1">The sequence shown here is derived from an EMBL/GenBank/DDBJ whole genome shotgun (WGS) entry which is preliminary data.</text>
</comment>
<evidence type="ECO:0000313" key="1">
    <source>
        <dbReference type="EMBL" id="KAI3719961.1"/>
    </source>
</evidence>
<reference evidence="2" key="1">
    <citation type="journal article" date="2022" name="Mol. Ecol. Resour.">
        <title>The genomes of chicory, endive, great burdock and yacon provide insights into Asteraceae palaeo-polyploidization history and plant inulin production.</title>
        <authorList>
            <person name="Fan W."/>
            <person name="Wang S."/>
            <person name="Wang H."/>
            <person name="Wang A."/>
            <person name="Jiang F."/>
            <person name="Liu H."/>
            <person name="Zhao H."/>
            <person name="Xu D."/>
            <person name="Zhang Y."/>
        </authorList>
    </citation>
    <scope>NUCLEOTIDE SEQUENCE [LARGE SCALE GENOMIC DNA]</scope>
    <source>
        <strain evidence="2">cv. Niubang</strain>
    </source>
</reference>
<gene>
    <name evidence="1" type="ORF">L6452_20867</name>
</gene>